<sequence>MRKLTEAQMHDLAHKLTRLRAIDDEVRRHADAAITTGIRLQDARNRYHALHQVITGNYGRENAPAPDLAIHGPRPGRPSTRPSVTVLDPYEQTDATARHTDPTSQER</sequence>
<proteinExistence type="predicted"/>
<reference evidence="2 3" key="1">
    <citation type="journal article" date="2011" name="J. Bacteriol.">
        <title>Genome sequence of Methyloversatilis universalis FAM5T, a methylotrophic representative of the order Rhodocyclales.</title>
        <authorList>
            <person name="Kittichotirat W."/>
            <person name="Good N.M."/>
            <person name="Hall R."/>
            <person name="Bringel F."/>
            <person name="Lajus A."/>
            <person name="Medigue C."/>
            <person name="Smalley N.E."/>
            <person name="Beck D."/>
            <person name="Bumgarner R."/>
            <person name="Vuilleumier S."/>
            <person name="Kalyuzhnaya M.G."/>
        </authorList>
    </citation>
    <scope>NUCLEOTIDE SEQUENCE [LARGE SCALE GENOMIC DNA]</scope>
    <source>
        <strain evidence="3">ATCC BAA-1314 / JCM 13912 / FAM5</strain>
    </source>
</reference>
<comment type="caution">
    <text evidence="2">The sequence shown here is derived from an EMBL/GenBank/DDBJ whole genome shotgun (WGS) entry which is preliminary data.</text>
</comment>
<gene>
    <name evidence="2" type="ORF">METUNv1_00511</name>
</gene>
<dbReference type="STRING" id="1000565.METUNv1_00511"/>
<evidence type="ECO:0000313" key="3">
    <source>
        <dbReference type="Proteomes" id="UP000005019"/>
    </source>
</evidence>
<name>F5R875_METUF</name>
<evidence type="ECO:0000256" key="1">
    <source>
        <dbReference type="SAM" id="MobiDB-lite"/>
    </source>
</evidence>
<protein>
    <submittedName>
        <fullName evidence="2">Uncharacterized protein</fullName>
    </submittedName>
</protein>
<evidence type="ECO:0000313" key="2">
    <source>
        <dbReference type="EMBL" id="EGK73333.1"/>
    </source>
</evidence>
<dbReference type="AlphaFoldDB" id="F5R875"/>
<dbReference type="RefSeq" id="WP_008058515.1">
    <property type="nucleotide sequence ID" value="NZ_AFHG01000029.1"/>
</dbReference>
<feature type="compositionally biased region" description="Basic and acidic residues" evidence="1">
    <location>
        <begin position="96"/>
        <end position="107"/>
    </location>
</feature>
<feature type="region of interest" description="Disordered" evidence="1">
    <location>
        <begin position="58"/>
        <end position="107"/>
    </location>
</feature>
<dbReference type="Proteomes" id="UP000005019">
    <property type="component" value="Unassembled WGS sequence"/>
</dbReference>
<keyword evidence="3" id="KW-1185">Reference proteome</keyword>
<accession>F5R875</accession>
<dbReference type="EMBL" id="AFHG01000029">
    <property type="protein sequence ID" value="EGK73333.1"/>
    <property type="molecule type" value="Genomic_DNA"/>
</dbReference>
<organism evidence="2 3">
    <name type="scientific">Methyloversatilis universalis (strain ATCC BAA-1314 / DSM 25237 / JCM 13912 / CCUG 52030 / FAM5)</name>
    <dbReference type="NCBI Taxonomy" id="1000565"/>
    <lineage>
        <taxon>Bacteria</taxon>
        <taxon>Pseudomonadati</taxon>
        <taxon>Pseudomonadota</taxon>
        <taxon>Betaproteobacteria</taxon>
        <taxon>Nitrosomonadales</taxon>
        <taxon>Sterolibacteriaceae</taxon>
        <taxon>Methyloversatilis</taxon>
    </lineage>
</organism>